<dbReference type="InterPro" id="IPR016167">
    <property type="entry name" value="FAD-bd_PCMH_sub1"/>
</dbReference>
<dbReference type="InterPro" id="IPR016164">
    <property type="entry name" value="FAD-linked_Oxase-like_C"/>
</dbReference>
<dbReference type="Proteomes" id="UP000054408">
    <property type="component" value="Unassembled WGS sequence"/>
</dbReference>
<feature type="domain" description="FAD-binding PCMH-type" evidence="5">
    <location>
        <begin position="1"/>
        <end position="179"/>
    </location>
</feature>
<dbReference type="InterPro" id="IPR006094">
    <property type="entry name" value="Oxid_FAD_bind_N"/>
</dbReference>
<keyword evidence="3" id="KW-0274">FAD</keyword>
<proteinExistence type="inferred from homology"/>
<organism evidence="6 7">
    <name type="scientific">Thecamonas trahens ATCC 50062</name>
    <dbReference type="NCBI Taxonomy" id="461836"/>
    <lineage>
        <taxon>Eukaryota</taxon>
        <taxon>Apusozoa</taxon>
        <taxon>Apusomonadida</taxon>
        <taxon>Apusomonadidae</taxon>
        <taxon>Thecamonas</taxon>
    </lineage>
</organism>
<dbReference type="Pfam" id="PF13489">
    <property type="entry name" value="Methyltransf_23"/>
    <property type="match status" value="1"/>
</dbReference>
<dbReference type="GO" id="GO:0071949">
    <property type="term" value="F:FAD binding"/>
    <property type="evidence" value="ECO:0007669"/>
    <property type="project" value="InterPro"/>
</dbReference>
<dbReference type="OMA" id="CYVGLHH"/>
<dbReference type="AlphaFoldDB" id="A0A0L0DCN5"/>
<dbReference type="InterPro" id="IPR016169">
    <property type="entry name" value="FAD-bd_PCMH_sub2"/>
</dbReference>
<dbReference type="Gene3D" id="3.30.43.10">
    <property type="entry name" value="Uridine Diphospho-n-acetylenolpyruvylglucosamine Reductase, domain 2"/>
    <property type="match status" value="1"/>
</dbReference>
<dbReference type="eggNOG" id="ENOG502SS3P">
    <property type="taxonomic scope" value="Eukaryota"/>
</dbReference>
<dbReference type="PROSITE" id="PS51387">
    <property type="entry name" value="FAD_PCMH"/>
    <property type="match status" value="1"/>
</dbReference>
<keyword evidence="4" id="KW-0560">Oxidoreductase</keyword>
<gene>
    <name evidence="6" type="ORF">AMSG_05022</name>
</gene>
<dbReference type="InterPro" id="IPR016166">
    <property type="entry name" value="FAD-bd_PCMH"/>
</dbReference>
<dbReference type="InterPro" id="IPR029063">
    <property type="entry name" value="SAM-dependent_MTases_sf"/>
</dbReference>
<dbReference type="STRING" id="461836.A0A0L0DCN5"/>
<dbReference type="GO" id="GO:0016491">
    <property type="term" value="F:oxidoreductase activity"/>
    <property type="evidence" value="ECO:0007669"/>
    <property type="project" value="UniProtKB-KW"/>
</dbReference>
<accession>A0A0L0DCN5</accession>
<keyword evidence="2" id="KW-0285">Flavoprotein</keyword>
<dbReference type="GeneID" id="25564526"/>
<sequence length="776" mass="83232">MAVAAAAADGLPVSVRGTRHSMGGHTMAAGGVVIDTTYLDAITWDASRELMTIGAGATWADAIRFLNPLGKSPRTMQSYCSFSVGRNCHLGSHCGRLACLGLPDAADPAARDLFAAAIGGYGMFGIIVDATMRVNDNVPLVMDAMTLSIDDFPHVFEPLVDAPDAGGLPVEAKLARLDFTTLDTVDLFVFRRASNLPMAASLDRKPREMSPLMAIMYKWAAAPLAELRFAVERASGAALDWSAEHTTDRNTVMYESATPLARFTDLILSVNDTFILQEYFVPRSAFAAWIAGARPIYAAMQGHPLLAILNTTIRFVHCDTTTLLPYATAPNGSYAFVLYYRLRATPAADRALADIHAALTALTLDLGGVFYLPYRHHYSVDDMTAAYPSIDAFRAAKLRFDPQLRFTSAWWDAYHGHTVVTSAASEPAAFAAPAPLLAPSSAPFQLPQASIRRNNSFAKLLSTAAGRSELESGFLGEIFNVAPPHDVMRAVVTAVCDSRNSCDADVYKALVASAASFNSGPTGGALNMLRQLRQIHDQKAELTREVTSIIAHLGRVGAINGYVSIGDSGKLVLPLIKALGITGEITVVADSELAPTDVTAVVERGAAAPVGTHALIFDYPSIADDLAGIPSNSADLVSLMQGLHHFPPMVVFALVQQVARILRPGGVFLVREHDAAPKLVPMCDVAHMVFNALTNLSPEAEAAEIRAFRPLDEWIALCEAAGLSNTQLYEVQERDPTVDIMMAFIAPPSEQLPHIPGGEIDARQQLPARRHALPLL</sequence>
<evidence type="ECO:0000313" key="7">
    <source>
        <dbReference type="Proteomes" id="UP000054408"/>
    </source>
</evidence>
<evidence type="ECO:0000313" key="6">
    <source>
        <dbReference type="EMBL" id="KNC49063.1"/>
    </source>
</evidence>
<dbReference type="SUPFAM" id="SSF53335">
    <property type="entry name" value="S-adenosyl-L-methionine-dependent methyltransferases"/>
    <property type="match status" value="1"/>
</dbReference>
<dbReference type="OrthoDB" id="415825at2759"/>
<evidence type="ECO:0000256" key="4">
    <source>
        <dbReference type="ARBA" id="ARBA00023002"/>
    </source>
</evidence>
<protein>
    <submittedName>
        <fullName evidence="6">FAD linked oxidase domain-containing protein</fullName>
    </submittedName>
</protein>
<dbReference type="Gene3D" id="3.40.50.150">
    <property type="entry name" value="Vaccinia Virus protein VP39"/>
    <property type="match status" value="1"/>
</dbReference>
<dbReference type="PANTHER" id="PTHR13878:SF53">
    <property type="entry name" value="CYTOKININ DEHYDROGENASE 6"/>
    <property type="match status" value="1"/>
</dbReference>
<dbReference type="InterPro" id="IPR050432">
    <property type="entry name" value="FAD-linked_Oxidoreductases_BP"/>
</dbReference>
<reference evidence="6 7" key="1">
    <citation type="submission" date="2010-05" db="EMBL/GenBank/DDBJ databases">
        <title>The Genome Sequence of Thecamonas trahens ATCC 50062.</title>
        <authorList>
            <consortium name="The Broad Institute Genome Sequencing Platform"/>
            <person name="Russ C."/>
            <person name="Cuomo C."/>
            <person name="Shea T."/>
            <person name="Young S.K."/>
            <person name="Zeng Q."/>
            <person name="Koehrsen M."/>
            <person name="Haas B."/>
            <person name="Borodovsky M."/>
            <person name="Guigo R."/>
            <person name="Alvarado L."/>
            <person name="Berlin A."/>
            <person name="Bochicchio J."/>
            <person name="Borenstein D."/>
            <person name="Chapman S."/>
            <person name="Chen Z."/>
            <person name="Freedman E."/>
            <person name="Gellesch M."/>
            <person name="Goldberg J."/>
            <person name="Griggs A."/>
            <person name="Gujja S."/>
            <person name="Heilman E."/>
            <person name="Heiman D."/>
            <person name="Hepburn T."/>
            <person name="Howarth C."/>
            <person name="Jen D."/>
            <person name="Larson L."/>
            <person name="Mehta T."/>
            <person name="Park D."/>
            <person name="Pearson M."/>
            <person name="Roberts A."/>
            <person name="Saif S."/>
            <person name="Shenoy N."/>
            <person name="Sisk P."/>
            <person name="Stolte C."/>
            <person name="Sykes S."/>
            <person name="Thomson T."/>
            <person name="Walk T."/>
            <person name="White J."/>
            <person name="Yandava C."/>
            <person name="Burger G."/>
            <person name="Gray M.W."/>
            <person name="Holland P.W.H."/>
            <person name="King N."/>
            <person name="Lang F.B.F."/>
            <person name="Roger A.J."/>
            <person name="Ruiz-Trillo I."/>
            <person name="Lander E."/>
            <person name="Nusbaum C."/>
        </authorList>
    </citation>
    <scope>NUCLEOTIDE SEQUENCE [LARGE SCALE GENOMIC DNA]</scope>
    <source>
        <strain evidence="6 7">ATCC 50062</strain>
    </source>
</reference>
<dbReference type="RefSeq" id="XP_013758096.1">
    <property type="nucleotide sequence ID" value="XM_013902642.1"/>
</dbReference>
<dbReference type="InterPro" id="IPR036318">
    <property type="entry name" value="FAD-bd_PCMH-like_sf"/>
</dbReference>
<evidence type="ECO:0000259" key="5">
    <source>
        <dbReference type="PROSITE" id="PS51387"/>
    </source>
</evidence>
<dbReference type="SUPFAM" id="SSF55103">
    <property type="entry name" value="FAD-linked oxidases, C-terminal domain"/>
    <property type="match status" value="1"/>
</dbReference>
<keyword evidence="7" id="KW-1185">Reference proteome</keyword>
<evidence type="ECO:0000256" key="3">
    <source>
        <dbReference type="ARBA" id="ARBA00022827"/>
    </source>
</evidence>
<dbReference type="Pfam" id="PF01565">
    <property type="entry name" value="FAD_binding_4"/>
    <property type="match status" value="1"/>
</dbReference>
<dbReference type="PANTHER" id="PTHR13878">
    <property type="entry name" value="GULONOLACTONE OXIDASE"/>
    <property type="match status" value="1"/>
</dbReference>
<dbReference type="EMBL" id="GL349453">
    <property type="protein sequence ID" value="KNC49063.1"/>
    <property type="molecule type" value="Genomic_DNA"/>
</dbReference>
<comment type="similarity">
    <text evidence="1">Belongs to the oxygen-dependent FAD-linked oxidoreductase family.</text>
</comment>
<name>A0A0L0DCN5_THETB</name>
<evidence type="ECO:0000256" key="1">
    <source>
        <dbReference type="ARBA" id="ARBA00005466"/>
    </source>
</evidence>
<evidence type="ECO:0000256" key="2">
    <source>
        <dbReference type="ARBA" id="ARBA00022630"/>
    </source>
</evidence>
<dbReference type="Gene3D" id="3.30.465.10">
    <property type="match status" value="1"/>
</dbReference>
<dbReference type="SUPFAM" id="SSF56176">
    <property type="entry name" value="FAD-binding/transporter-associated domain-like"/>
    <property type="match status" value="1"/>
</dbReference>